<feature type="domain" description="ShKT" evidence="5">
    <location>
        <begin position="457"/>
        <end position="493"/>
    </location>
</feature>
<dbReference type="InterPro" id="IPR018244">
    <property type="entry name" value="Allrgn_V5/Tpx1_CS"/>
</dbReference>
<evidence type="ECO:0000256" key="3">
    <source>
        <dbReference type="SAM" id="MobiDB-lite"/>
    </source>
</evidence>
<name>A0A3M6U863_POCDA</name>
<dbReference type="PRINTS" id="PR00838">
    <property type="entry name" value="V5ALLERGEN"/>
</dbReference>
<dbReference type="OrthoDB" id="5945895at2759"/>
<protein>
    <recommendedName>
        <fullName evidence="5">ShKT domain-containing protein</fullName>
    </recommendedName>
</protein>
<feature type="region of interest" description="Disordered" evidence="3">
    <location>
        <begin position="385"/>
        <end position="406"/>
    </location>
</feature>
<dbReference type="SMART" id="SM00198">
    <property type="entry name" value="SCP"/>
    <property type="match status" value="1"/>
</dbReference>
<keyword evidence="1" id="KW-0800">Toxin</keyword>
<evidence type="ECO:0000256" key="4">
    <source>
        <dbReference type="SAM" id="SignalP"/>
    </source>
</evidence>
<comment type="caution">
    <text evidence="6">The sequence shown here is derived from an EMBL/GenBank/DDBJ whole genome shotgun (WGS) entry which is preliminary data.</text>
</comment>
<evidence type="ECO:0000256" key="2">
    <source>
        <dbReference type="PROSITE-ProRule" id="PRU01005"/>
    </source>
</evidence>
<dbReference type="PROSITE" id="PS51670">
    <property type="entry name" value="SHKT"/>
    <property type="match status" value="3"/>
</dbReference>
<feature type="signal peptide" evidence="4">
    <location>
        <begin position="1"/>
        <end position="39"/>
    </location>
</feature>
<feature type="chain" id="PRO_5018200357" description="ShKT domain-containing protein" evidence="4">
    <location>
        <begin position="40"/>
        <end position="534"/>
    </location>
</feature>
<dbReference type="AlphaFoldDB" id="A0A3M6U863"/>
<dbReference type="InterPro" id="IPR014044">
    <property type="entry name" value="CAP_dom"/>
</dbReference>
<keyword evidence="4" id="KW-0732">Signal</keyword>
<organism evidence="6 7">
    <name type="scientific">Pocillopora damicornis</name>
    <name type="common">Cauliflower coral</name>
    <name type="synonym">Millepora damicornis</name>
    <dbReference type="NCBI Taxonomy" id="46731"/>
    <lineage>
        <taxon>Eukaryota</taxon>
        <taxon>Metazoa</taxon>
        <taxon>Cnidaria</taxon>
        <taxon>Anthozoa</taxon>
        <taxon>Hexacorallia</taxon>
        <taxon>Scleractinia</taxon>
        <taxon>Astrocoeniina</taxon>
        <taxon>Pocilloporidae</taxon>
        <taxon>Pocillopora</taxon>
    </lineage>
</organism>
<dbReference type="SMART" id="SM00254">
    <property type="entry name" value="ShKT"/>
    <property type="match status" value="4"/>
</dbReference>
<accession>A0A3M6U863</accession>
<dbReference type="SUPFAM" id="SSF55797">
    <property type="entry name" value="PR-1-like"/>
    <property type="match status" value="1"/>
</dbReference>
<feature type="domain" description="ShKT" evidence="5">
    <location>
        <begin position="495"/>
        <end position="530"/>
    </location>
</feature>
<gene>
    <name evidence="6" type="ORF">pdam_00018382</name>
</gene>
<dbReference type="CDD" id="cd05380">
    <property type="entry name" value="CAP_euk"/>
    <property type="match status" value="1"/>
</dbReference>
<dbReference type="InterPro" id="IPR001283">
    <property type="entry name" value="CRISP-related"/>
</dbReference>
<comment type="caution">
    <text evidence="2">Lacks conserved residue(s) required for the propagation of feature annotation.</text>
</comment>
<evidence type="ECO:0000313" key="6">
    <source>
        <dbReference type="EMBL" id="RMX49863.1"/>
    </source>
</evidence>
<dbReference type="PANTHER" id="PTHR10334">
    <property type="entry name" value="CYSTEINE-RICH SECRETORY PROTEIN-RELATED"/>
    <property type="match status" value="1"/>
</dbReference>
<dbReference type="Pfam" id="PF00188">
    <property type="entry name" value="CAP"/>
    <property type="match status" value="1"/>
</dbReference>
<dbReference type="InterPro" id="IPR002413">
    <property type="entry name" value="V5_allergen-like"/>
</dbReference>
<dbReference type="Pfam" id="PF01549">
    <property type="entry name" value="ShK"/>
    <property type="match status" value="4"/>
</dbReference>
<feature type="domain" description="ShKT" evidence="5">
    <location>
        <begin position="418"/>
        <end position="455"/>
    </location>
</feature>
<proteinExistence type="predicted"/>
<dbReference type="Gene3D" id="3.40.33.10">
    <property type="entry name" value="CAP"/>
    <property type="match status" value="1"/>
</dbReference>
<keyword evidence="7" id="KW-1185">Reference proteome</keyword>
<sequence length="534" mass="61117">MDFFQSTDLQQCASQSNLHMMTSLLCIIVFSVTLQVSNGARMGPKTPQPGDFRQCRLSYKLKEQFVDLHNEFRSQVKPSAADMEYVVWNDDLGNLAQMWSDKCEWMHGFTRFGAWHPNQNFRSKSVGQNLAREWGKWIESKDAGPEDSVRRWFIEKNYYSFSKFAYPMPSWMCRKEPCGHYTQVVWAKSKQVGCAFNWCDKYFGQPHPWVPGETVVTCDYYPSGNVVGQQPYTPGTPCTKCASGQGWCYKNLCRECKNFSPKCGTTYTKGMCLTKRQLMEKYCPKMCNLCRCPLQCKNGGQVDRNTCTCTCYGKWKGSDCSEKICDEGWYGEKCESKTVLRQSGNIYMQVASPKRTSMFSNIHEARLRQDLCLWYSNPFESSMHLMPKPKPNPPPKPPTKAPVTVRPTQPISGSGAACKDKYTAPNQCDFWATLGECQKNKNWMRQNCMKSCGVCNCQDVYNTVMCKQWADKGECKKNPNWMEPNCARSCLVCDCFDKHSKCKQWAGLGECGKKYATWMEETCKKSCNKCNVKG</sequence>
<evidence type="ECO:0000313" key="7">
    <source>
        <dbReference type="Proteomes" id="UP000275408"/>
    </source>
</evidence>
<dbReference type="EMBL" id="RCHS01002034">
    <property type="protein sequence ID" value="RMX49863.1"/>
    <property type="molecule type" value="Genomic_DNA"/>
</dbReference>
<feature type="compositionally biased region" description="Pro residues" evidence="3">
    <location>
        <begin position="388"/>
        <end position="400"/>
    </location>
</feature>
<dbReference type="STRING" id="46731.A0A3M6U863"/>
<dbReference type="InterPro" id="IPR003582">
    <property type="entry name" value="ShKT_dom"/>
</dbReference>
<dbReference type="InterPro" id="IPR035940">
    <property type="entry name" value="CAP_sf"/>
</dbReference>
<evidence type="ECO:0000256" key="1">
    <source>
        <dbReference type="ARBA" id="ARBA00022656"/>
    </source>
</evidence>
<dbReference type="PROSITE" id="PS01009">
    <property type="entry name" value="CRISP_1"/>
    <property type="match status" value="1"/>
</dbReference>
<dbReference type="GO" id="GO:0005576">
    <property type="term" value="C:extracellular region"/>
    <property type="evidence" value="ECO:0007669"/>
    <property type="project" value="InterPro"/>
</dbReference>
<evidence type="ECO:0000259" key="5">
    <source>
        <dbReference type="PROSITE" id="PS51670"/>
    </source>
</evidence>
<dbReference type="GO" id="GO:0090729">
    <property type="term" value="F:toxin activity"/>
    <property type="evidence" value="ECO:0007669"/>
    <property type="project" value="UniProtKB-KW"/>
</dbReference>
<dbReference type="PRINTS" id="PR00837">
    <property type="entry name" value="V5TPXLIKE"/>
</dbReference>
<dbReference type="Proteomes" id="UP000275408">
    <property type="component" value="Unassembled WGS sequence"/>
</dbReference>
<reference evidence="6 7" key="1">
    <citation type="journal article" date="2018" name="Sci. Rep.">
        <title>Comparative analysis of the Pocillopora damicornis genome highlights role of immune system in coral evolution.</title>
        <authorList>
            <person name="Cunning R."/>
            <person name="Bay R.A."/>
            <person name="Gillette P."/>
            <person name="Baker A.C."/>
            <person name="Traylor-Knowles N."/>
        </authorList>
    </citation>
    <scope>NUCLEOTIDE SEQUENCE [LARGE SCALE GENOMIC DNA]</scope>
    <source>
        <strain evidence="6">RSMAS</strain>
        <tissue evidence="6">Whole animal</tissue>
    </source>
</reference>